<evidence type="ECO:0000313" key="3">
    <source>
        <dbReference type="Proteomes" id="UP001596142"/>
    </source>
</evidence>
<dbReference type="Proteomes" id="UP001596142">
    <property type="component" value="Unassembled WGS sequence"/>
</dbReference>
<comment type="caution">
    <text evidence="2">The sequence shown here is derived from an EMBL/GenBank/DDBJ whole genome shotgun (WGS) entry which is preliminary data.</text>
</comment>
<dbReference type="EMBL" id="JBHSOZ010000003">
    <property type="protein sequence ID" value="MFC5712839.1"/>
    <property type="molecule type" value="Genomic_DNA"/>
</dbReference>
<evidence type="ECO:0000313" key="2">
    <source>
        <dbReference type="EMBL" id="MFC5712839.1"/>
    </source>
</evidence>
<proteinExistence type="predicted"/>
<accession>A0ABW0YKC6</accession>
<evidence type="ECO:0000256" key="1">
    <source>
        <dbReference type="SAM" id="MobiDB-lite"/>
    </source>
</evidence>
<organism evidence="2 3">
    <name type="scientific">Thalassorhabdus alkalitolerans</name>
    <dbReference type="NCBI Taxonomy" id="2282697"/>
    <lineage>
        <taxon>Bacteria</taxon>
        <taxon>Bacillati</taxon>
        <taxon>Bacillota</taxon>
        <taxon>Bacilli</taxon>
        <taxon>Bacillales</taxon>
        <taxon>Bacillaceae</taxon>
        <taxon>Thalassorhabdus</taxon>
    </lineage>
</organism>
<name>A0ABW0YKC6_9BACI</name>
<feature type="region of interest" description="Disordered" evidence="1">
    <location>
        <begin position="300"/>
        <end position="325"/>
    </location>
</feature>
<protein>
    <submittedName>
        <fullName evidence="2">NERD domain-containing protein</fullName>
    </submittedName>
</protein>
<gene>
    <name evidence="2" type="ORF">ACFPU1_08605</name>
</gene>
<sequence length="325" mass="38356">MAHLIKLDDYISRYQLDLQRYPSQFTRLKKERWELLKGSWIQVNTTRLESKKEDVYDDWFEDVNKGFVAKTFEKVKKLRKPAKEDGAGEDSSFSYLKGKTKEDIREIFYYELFQSQLKWASSSLLEESRVHPRYRYDYRLRDFLRDFPDNYFFMYYPVFVVKGAPVEMEIIILSPTEVWCLSVLEGKDHSVFEASSDRFWNEYIDKERKKRLSPLLSLNRMSAIIKAVMKEEGFFMPVRQGVLAPSSMIDNKIAGTKVEMIDKRTYPEWLTKMKRHPSPVKGLQLKTAAALLKHTHTVACERESTEDKENPDDHLSFSEGYGNNK</sequence>
<feature type="compositionally biased region" description="Basic and acidic residues" evidence="1">
    <location>
        <begin position="300"/>
        <end position="316"/>
    </location>
</feature>
<keyword evidence="3" id="KW-1185">Reference proteome</keyword>
<dbReference type="RefSeq" id="WP_385940116.1">
    <property type="nucleotide sequence ID" value="NZ_JBHSOZ010000003.1"/>
</dbReference>
<reference evidence="3" key="1">
    <citation type="journal article" date="2019" name="Int. J. Syst. Evol. Microbiol.">
        <title>The Global Catalogue of Microorganisms (GCM) 10K type strain sequencing project: providing services to taxonomists for standard genome sequencing and annotation.</title>
        <authorList>
            <consortium name="The Broad Institute Genomics Platform"/>
            <consortium name="The Broad Institute Genome Sequencing Center for Infectious Disease"/>
            <person name="Wu L."/>
            <person name="Ma J."/>
        </authorList>
    </citation>
    <scope>NUCLEOTIDE SEQUENCE [LARGE SCALE GENOMIC DNA]</scope>
    <source>
        <strain evidence="3">CECT 7184</strain>
    </source>
</reference>